<organism evidence="1 2">
    <name type="scientific">Aspergillus tanneri</name>
    <dbReference type="NCBI Taxonomy" id="1220188"/>
    <lineage>
        <taxon>Eukaryota</taxon>
        <taxon>Fungi</taxon>
        <taxon>Dikarya</taxon>
        <taxon>Ascomycota</taxon>
        <taxon>Pezizomycotina</taxon>
        <taxon>Eurotiomycetes</taxon>
        <taxon>Eurotiomycetidae</taxon>
        <taxon>Eurotiales</taxon>
        <taxon>Aspergillaceae</taxon>
        <taxon>Aspergillus</taxon>
        <taxon>Aspergillus subgen. Circumdati</taxon>
    </lineage>
</organism>
<keyword evidence="2" id="KW-1185">Reference proteome</keyword>
<dbReference type="Proteomes" id="UP000308092">
    <property type="component" value="Unassembled WGS sequence"/>
</dbReference>
<dbReference type="EMBL" id="SOSA01000078">
    <property type="protein sequence ID" value="THC97337.1"/>
    <property type="molecule type" value="Genomic_DNA"/>
</dbReference>
<sequence>MSGRYMENPTGALRVNR</sequence>
<evidence type="ECO:0000313" key="1">
    <source>
        <dbReference type="EMBL" id="THC97337.1"/>
    </source>
</evidence>
<comment type="caution">
    <text evidence="1">The sequence shown here is derived from an EMBL/GenBank/DDBJ whole genome shotgun (WGS) entry which is preliminary data.</text>
</comment>
<evidence type="ECO:0000313" key="2">
    <source>
        <dbReference type="Proteomes" id="UP000308092"/>
    </source>
</evidence>
<dbReference type="VEuPathDB" id="FungiDB:EYZ11_003171"/>
<accession>A0A4S3JR33</accession>
<protein>
    <submittedName>
        <fullName evidence="1">Uncharacterized protein</fullName>
    </submittedName>
</protein>
<name>A0A4S3JR33_9EURO</name>
<reference evidence="1 2" key="1">
    <citation type="submission" date="2019-03" db="EMBL/GenBank/DDBJ databases">
        <title>The genome sequence of a newly discovered highly antifungal drug resistant Aspergillus species, Aspergillus tanneri NIH 1004.</title>
        <authorList>
            <person name="Mounaud S."/>
            <person name="Singh I."/>
            <person name="Joardar V."/>
            <person name="Pakala S."/>
            <person name="Pakala S."/>
            <person name="Venepally P."/>
            <person name="Hoover J."/>
            <person name="Nierman W."/>
            <person name="Chung J."/>
            <person name="Losada L."/>
        </authorList>
    </citation>
    <scope>NUCLEOTIDE SEQUENCE [LARGE SCALE GENOMIC DNA]</scope>
    <source>
        <strain evidence="1 2">NIH1004</strain>
    </source>
</reference>
<proteinExistence type="predicted"/>
<gene>
    <name evidence="1" type="ORF">EYZ11_003171</name>
</gene>
<dbReference type="AlphaFoldDB" id="A0A4S3JR33"/>